<dbReference type="RefSeq" id="WP_189151022.1">
    <property type="nucleotide sequence ID" value="NZ_BAABER010000031.1"/>
</dbReference>
<dbReference type="Pfam" id="PF12973">
    <property type="entry name" value="Cupin_7"/>
    <property type="match status" value="1"/>
</dbReference>
<feature type="domain" description="ChrR-like cupin" evidence="1">
    <location>
        <begin position="61"/>
        <end position="130"/>
    </location>
</feature>
<protein>
    <recommendedName>
        <fullName evidence="1">ChrR-like cupin domain-containing protein</fullName>
    </recommendedName>
</protein>
<sequence length="139" mass="14525">MTPPSTSPATSTEDYVGAPLPTLFTGMPGLSFAPQELVFQPVVADGRTQAEMAPLYTVAQTGENGPAAAVMHYLPGAKAPSHLHPGFELIYVLSGELETDDGVYAAGSLLVMPPNSVHAPRSPKGCVGLVVWERPVQVV</sequence>
<evidence type="ECO:0000313" key="2">
    <source>
        <dbReference type="EMBL" id="GGJ58927.1"/>
    </source>
</evidence>
<evidence type="ECO:0000259" key="1">
    <source>
        <dbReference type="Pfam" id="PF12973"/>
    </source>
</evidence>
<dbReference type="InterPro" id="IPR025979">
    <property type="entry name" value="ChrR-like_cupin_dom"/>
</dbReference>
<organism evidence="2 3">
    <name type="scientific">Streptomyces lacrimifluminis</name>
    <dbReference type="NCBI Taxonomy" id="1500077"/>
    <lineage>
        <taxon>Bacteria</taxon>
        <taxon>Bacillati</taxon>
        <taxon>Actinomycetota</taxon>
        <taxon>Actinomycetes</taxon>
        <taxon>Kitasatosporales</taxon>
        <taxon>Streptomycetaceae</taxon>
        <taxon>Streptomyces</taxon>
    </lineage>
</organism>
<dbReference type="InterPro" id="IPR014710">
    <property type="entry name" value="RmlC-like_jellyroll"/>
</dbReference>
<dbReference type="InterPro" id="IPR011051">
    <property type="entry name" value="RmlC_Cupin_sf"/>
</dbReference>
<dbReference type="AlphaFoldDB" id="A0A917LC09"/>
<proteinExistence type="predicted"/>
<dbReference type="Gene3D" id="2.60.120.10">
    <property type="entry name" value="Jelly Rolls"/>
    <property type="match status" value="1"/>
</dbReference>
<dbReference type="SUPFAM" id="SSF51182">
    <property type="entry name" value="RmlC-like cupins"/>
    <property type="match status" value="1"/>
</dbReference>
<gene>
    <name evidence="2" type="ORF">GCM10012282_65330</name>
</gene>
<dbReference type="EMBL" id="BMMU01000029">
    <property type="protein sequence ID" value="GGJ58927.1"/>
    <property type="molecule type" value="Genomic_DNA"/>
</dbReference>
<accession>A0A917LC09</accession>
<name>A0A917LC09_9ACTN</name>
<evidence type="ECO:0000313" key="3">
    <source>
        <dbReference type="Proteomes" id="UP000625682"/>
    </source>
</evidence>
<reference evidence="2" key="2">
    <citation type="submission" date="2020-09" db="EMBL/GenBank/DDBJ databases">
        <authorList>
            <person name="Sun Q."/>
            <person name="Zhou Y."/>
        </authorList>
    </citation>
    <scope>NUCLEOTIDE SEQUENCE</scope>
    <source>
        <strain evidence="2">CGMCC 4.7272</strain>
    </source>
</reference>
<dbReference type="Proteomes" id="UP000625682">
    <property type="component" value="Unassembled WGS sequence"/>
</dbReference>
<comment type="caution">
    <text evidence="2">The sequence shown here is derived from an EMBL/GenBank/DDBJ whole genome shotgun (WGS) entry which is preliminary data.</text>
</comment>
<reference evidence="2" key="1">
    <citation type="journal article" date="2014" name="Int. J. Syst. Evol. Microbiol.">
        <title>Complete genome sequence of Corynebacterium casei LMG S-19264T (=DSM 44701T), isolated from a smear-ripened cheese.</title>
        <authorList>
            <consortium name="US DOE Joint Genome Institute (JGI-PGF)"/>
            <person name="Walter F."/>
            <person name="Albersmeier A."/>
            <person name="Kalinowski J."/>
            <person name="Ruckert C."/>
        </authorList>
    </citation>
    <scope>NUCLEOTIDE SEQUENCE</scope>
    <source>
        <strain evidence="2">CGMCC 4.7272</strain>
    </source>
</reference>
<keyword evidence="3" id="KW-1185">Reference proteome</keyword>